<feature type="transmembrane region" description="Helical" evidence="5">
    <location>
        <begin position="38"/>
        <end position="54"/>
    </location>
</feature>
<keyword evidence="2 5" id="KW-0812">Transmembrane</keyword>
<dbReference type="NCBIfam" id="TIGR01592">
    <property type="entry name" value="holin_SPP1"/>
    <property type="match status" value="1"/>
</dbReference>
<evidence type="ECO:0000256" key="2">
    <source>
        <dbReference type="ARBA" id="ARBA00022692"/>
    </source>
</evidence>
<dbReference type="Pfam" id="PF04688">
    <property type="entry name" value="Holin_SPP1"/>
    <property type="match status" value="1"/>
</dbReference>
<dbReference type="EMBL" id="PISE01000014">
    <property type="protein sequence ID" value="PKG24390.1"/>
    <property type="molecule type" value="Genomic_DNA"/>
</dbReference>
<feature type="transmembrane region" description="Helical" evidence="5">
    <location>
        <begin position="7"/>
        <end position="26"/>
    </location>
</feature>
<reference evidence="6 7" key="1">
    <citation type="journal article" date="2003" name="Int. J. Syst. Evol. Microbiol.">
        <title>Bacillus nealsonii sp. nov., isolated from a spacecraft-assembly facility, whose spores are gamma-radiation resistant.</title>
        <authorList>
            <person name="Venkateswaran K."/>
            <person name="Kempf M."/>
            <person name="Chen F."/>
            <person name="Satomi M."/>
            <person name="Nicholson W."/>
            <person name="Kern R."/>
        </authorList>
    </citation>
    <scope>NUCLEOTIDE SEQUENCE [LARGE SCALE GENOMIC DNA]</scope>
    <source>
        <strain evidence="6 7">FO-92</strain>
    </source>
</reference>
<comment type="caution">
    <text evidence="6">The sequence shown here is derived from an EMBL/GenBank/DDBJ whole genome shotgun (WGS) entry which is preliminary data.</text>
</comment>
<dbReference type="RefSeq" id="WP_101176514.1">
    <property type="nucleotide sequence ID" value="NZ_PISE01000014.1"/>
</dbReference>
<keyword evidence="3 5" id="KW-1133">Transmembrane helix</keyword>
<evidence type="ECO:0000256" key="4">
    <source>
        <dbReference type="ARBA" id="ARBA00023136"/>
    </source>
</evidence>
<keyword evidence="4 5" id="KW-0472">Membrane</keyword>
<sequence length="79" mass="9167">MDRGTVICTIVFAWAFVNQIFVYYGFYKIPGTSDDWEMILTNVFTFITATIAWFKNNYITVKGKKQKEVLKANNLTKAK</sequence>
<dbReference type="GO" id="GO:0016020">
    <property type="term" value="C:membrane"/>
    <property type="evidence" value="ECO:0007669"/>
    <property type="project" value="UniProtKB-SubCell"/>
</dbReference>
<gene>
    <name evidence="6" type="ORF">CWS01_07195</name>
</gene>
<dbReference type="OrthoDB" id="2405362at2"/>
<accession>A0A2N0Z4G3</accession>
<dbReference type="Proteomes" id="UP000233375">
    <property type="component" value="Unassembled WGS sequence"/>
</dbReference>
<evidence type="ECO:0000313" key="6">
    <source>
        <dbReference type="EMBL" id="PKG24390.1"/>
    </source>
</evidence>
<evidence type="ECO:0000256" key="1">
    <source>
        <dbReference type="ARBA" id="ARBA00004370"/>
    </source>
</evidence>
<evidence type="ECO:0000313" key="7">
    <source>
        <dbReference type="Proteomes" id="UP000233375"/>
    </source>
</evidence>
<dbReference type="InterPro" id="IPR006479">
    <property type="entry name" value="Holin"/>
</dbReference>
<organism evidence="6 7">
    <name type="scientific">Niallia nealsonii</name>
    <dbReference type="NCBI Taxonomy" id="115979"/>
    <lineage>
        <taxon>Bacteria</taxon>
        <taxon>Bacillati</taxon>
        <taxon>Bacillota</taxon>
        <taxon>Bacilli</taxon>
        <taxon>Bacillales</taxon>
        <taxon>Bacillaceae</taxon>
        <taxon>Niallia</taxon>
    </lineage>
</organism>
<name>A0A2N0Z4G3_9BACI</name>
<keyword evidence="7" id="KW-1185">Reference proteome</keyword>
<protein>
    <submittedName>
        <fullName evidence="6">Phage holin</fullName>
    </submittedName>
</protein>
<evidence type="ECO:0000256" key="3">
    <source>
        <dbReference type="ARBA" id="ARBA00022989"/>
    </source>
</evidence>
<comment type="subcellular location">
    <subcellularLocation>
        <location evidence="1">Membrane</location>
    </subcellularLocation>
</comment>
<proteinExistence type="predicted"/>
<dbReference type="AlphaFoldDB" id="A0A2N0Z4G3"/>
<evidence type="ECO:0000256" key="5">
    <source>
        <dbReference type="SAM" id="Phobius"/>
    </source>
</evidence>